<dbReference type="GO" id="GO:0016887">
    <property type="term" value="F:ATP hydrolysis activity"/>
    <property type="evidence" value="ECO:0007669"/>
    <property type="project" value="InterPro"/>
</dbReference>
<comment type="subcellular location">
    <subcellularLocation>
        <location evidence="1">Cell membrane</location>
        <topology evidence="1">Peripheral membrane protein</topology>
    </subcellularLocation>
</comment>
<evidence type="ECO:0000256" key="5">
    <source>
        <dbReference type="ARBA" id="ARBA00022741"/>
    </source>
</evidence>
<dbReference type="PANTHER" id="PTHR43553:SF27">
    <property type="entry name" value="ENERGY-COUPLING FACTOR TRANSPORTER ATP-BINDING PROTEIN ECFA2"/>
    <property type="match status" value="1"/>
</dbReference>
<dbReference type="InterPro" id="IPR050095">
    <property type="entry name" value="ECF_ABC_transporter_ATP-bd"/>
</dbReference>
<keyword evidence="11" id="KW-1185">Reference proteome</keyword>
<dbReference type="PANTHER" id="PTHR43553">
    <property type="entry name" value="HEAVY METAL TRANSPORTER"/>
    <property type="match status" value="1"/>
</dbReference>
<reference evidence="10" key="1">
    <citation type="submission" date="2021-09" db="EMBL/GenBank/DDBJ databases">
        <title>Lactobacillus species from Apis mellifera, Switzerland.</title>
        <authorList>
            <person name="Pfister J."/>
            <person name="Brown A."/>
            <person name="Neumann P."/>
            <person name="Collaud A."/>
            <person name="Retschnig G."/>
            <person name="Perreten V."/>
        </authorList>
    </citation>
    <scope>NUCLEOTIDE SEQUENCE</scope>
    <source>
        <strain evidence="10">IBH002</strain>
    </source>
</reference>
<name>A0AA47GH04_9LACO</name>
<dbReference type="GO" id="GO:0005524">
    <property type="term" value="F:ATP binding"/>
    <property type="evidence" value="ECO:0007669"/>
    <property type="project" value="UniProtKB-KW"/>
</dbReference>
<evidence type="ECO:0000256" key="7">
    <source>
        <dbReference type="ARBA" id="ARBA00022967"/>
    </source>
</evidence>
<organism evidence="10 11">
    <name type="scientific">Lactobacillus helsingborgensis</name>
    <dbReference type="NCBI Taxonomy" id="1218494"/>
    <lineage>
        <taxon>Bacteria</taxon>
        <taxon>Bacillati</taxon>
        <taxon>Bacillota</taxon>
        <taxon>Bacilli</taxon>
        <taxon>Lactobacillales</taxon>
        <taxon>Lactobacillaceae</taxon>
        <taxon>Lactobacillus</taxon>
    </lineage>
</organism>
<keyword evidence="5" id="KW-0547">Nucleotide-binding</keyword>
<dbReference type="GO" id="GO:0043190">
    <property type="term" value="C:ATP-binding cassette (ABC) transporter complex"/>
    <property type="evidence" value="ECO:0007669"/>
    <property type="project" value="TreeGrafter"/>
</dbReference>
<keyword evidence="7" id="KW-1278">Translocase</keyword>
<dbReference type="InterPro" id="IPR027417">
    <property type="entry name" value="P-loop_NTPase"/>
</dbReference>
<dbReference type="CDD" id="cd03225">
    <property type="entry name" value="ABC_cobalt_CbiO_domain1"/>
    <property type="match status" value="2"/>
</dbReference>
<proteinExistence type="inferred from homology"/>
<dbReference type="Pfam" id="PF00005">
    <property type="entry name" value="ABC_tran"/>
    <property type="match status" value="2"/>
</dbReference>
<dbReference type="AlphaFoldDB" id="A0AA47GH04"/>
<evidence type="ECO:0000256" key="4">
    <source>
        <dbReference type="ARBA" id="ARBA00022475"/>
    </source>
</evidence>
<dbReference type="InterPro" id="IPR003593">
    <property type="entry name" value="AAA+_ATPase"/>
</dbReference>
<accession>A0AA47GH04</accession>
<dbReference type="InterPro" id="IPR003439">
    <property type="entry name" value="ABC_transporter-like_ATP-bd"/>
</dbReference>
<feature type="domain" description="ABC transporter" evidence="9">
    <location>
        <begin position="28"/>
        <end position="253"/>
    </location>
</feature>
<keyword evidence="8" id="KW-0472">Membrane</keyword>
<evidence type="ECO:0000313" key="11">
    <source>
        <dbReference type="Proteomes" id="UP001164557"/>
    </source>
</evidence>
<keyword evidence="4" id="KW-1003">Cell membrane</keyword>
<dbReference type="PROSITE" id="PS50893">
    <property type="entry name" value="ABC_TRANSPORTER_2"/>
    <property type="match status" value="2"/>
</dbReference>
<evidence type="ECO:0000256" key="3">
    <source>
        <dbReference type="ARBA" id="ARBA00022448"/>
    </source>
</evidence>
<dbReference type="GO" id="GO:0042626">
    <property type="term" value="F:ATPase-coupled transmembrane transporter activity"/>
    <property type="evidence" value="ECO:0007669"/>
    <property type="project" value="TreeGrafter"/>
</dbReference>
<protein>
    <submittedName>
        <fullName evidence="10">Energy-coupling factor ABC transporter ATP-binding protein</fullName>
    </submittedName>
</protein>
<dbReference type="RefSeq" id="WP_179853367.1">
    <property type="nucleotide sequence ID" value="NZ_CP084389.1"/>
</dbReference>
<comment type="similarity">
    <text evidence="2">Belongs to the ABC transporter superfamily.</text>
</comment>
<dbReference type="SUPFAM" id="SSF52540">
    <property type="entry name" value="P-loop containing nucleoside triphosphate hydrolases"/>
    <property type="match status" value="2"/>
</dbReference>
<keyword evidence="3" id="KW-0813">Transport</keyword>
<keyword evidence="6 10" id="KW-0067">ATP-binding</keyword>
<dbReference type="EMBL" id="CP084389">
    <property type="protein sequence ID" value="UZX29799.1"/>
    <property type="molecule type" value="Genomic_DNA"/>
</dbReference>
<evidence type="ECO:0000256" key="2">
    <source>
        <dbReference type="ARBA" id="ARBA00005417"/>
    </source>
</evidence>
<evidence type="ECO:0000256" key="8">
    <source>
        <dbReference type="ARBA" id="ARBA00023136"/>
    </source>
</evidence>
<dbReference type="Gene3D" id="3.40.50.300">
    <property type="entry name" value="P-loop containing nucleotide triphosphate hydrolases"/>
    <property type="match status" value="2"/>
</dbReference>
<evidence type="ECO:0000313" key="10">
    <source>
        <dbReference type="EMBL" id="UZX29799.1"/>
    </source>
</evidence>
<dbReference type="Proteomes" id="UP001164557">
    <property type="component" value="Chromosome"/>
</dbReference>
<feature type="domain" description="ABC transporter" evidence="9">
    <location>
        <begin position="259"/>
        <end position="478"/>
    </location>
</feature>
<evidence type="ECO:0000256" key="1">
    <source>
        <dbReference type="ARBA" id="ARBA00004202"/>
    </source>
</evidence>
<dbReference type="InterPro" id="IPR015856">
    <property type="entry name" value="ABC_transpr_CbiO/EcfA_su"/>
</dbReference>
<sequence length="478" mass="53403">MDNASEGKTKDFTSSGILLTIFLVTKLIKLNNLTFSYDKENQILTDINLKIPTGEFSLLVGPTGCGKSTLLKILADLYPKFAGHLSGTVTLAGLKSAMMFQSAGEQFTMATPREEIIFALENLCLTKAQYEKRLNEAVQFAQIDYLLDQKINTMSGGEQQRVALAVLIAMNVDLFLLDEPFASCDPAARKFLIAKLAHLRDQGKTIIVSDHVLSGYEGICDNLFQFQGKKIVQLAPEEKEQLLQKSMMAASYSFALPEQNEQNCFTLQNTRIYQNRLLLKQENLKIVAGKTTLITGANGVGKTSLFNALTKMLPYSGSITYHNQEINKLATRKYLLKVGQIFQSASDQFINVSVADEINLSKKHRTNSFFTDEKINETLSYLELDSLLDHVVYSLSGGQQKKLQILLMLISDQDVLLIDEPLSGLDAVSAGKVMTLLRKSQKARNQTLLIISHELTNLADWCDYHLVFQEQHLSYTNK</sequence>
<evidence type="ECO:0000259" key="9">
    <source>
        <dbReference type="PROSITE" id="PS50893"/>
    </source>
</evidence>
<evidence type="ECO:0000256" key="6">
    <source>
        <dbReference type="ARBA" id="ARBA00022840"/>
    </source>
</evidence>
<gene>
    <name evidence="10" type="ORF">LDX53_00765</name>
</gene>
<dbReference type="InterPro" id="IPR017871">
    <property type="entry name" value="ABC_transporter-like_CS"/>
</dbReference>
<dbReference type="PROSITE" id="PS00211">
    <property type="entry name" value="ABC_TRANSPORTER_1"/>
    <property type="match status" value="2"/>
</dbReference>
<dbReference type="SMART" id="SM00382">
    <property type="entry name" value="AAA"/>
    <property type="match status" value="2"/>
</dbReference>